<organism evidence="2 3">
    <name type="scientific">Phycicoccus duodecadis</name>
    <dbReference type="NCBI Taxonomy" id="173053"/>
    <lineage>
        <taxon>Bacteria</taxon>
        <taxon>Bacillati</taxon>
        <taxon>Actinomycetota</taxon>
        <taxon>Actinomycetes</taxon>
        <taxon>Micrococcales</taxon>
        <taxon>Intrasporangiaceae</taxon>
        <taxon>Phycicoccus</taxon>
    </lineage>
</organism>
<keyword evidence="1" id="KW-0472">Membrane</keyword>
<evidence type="ECO:0000313" key="2">
    <source>
        <dbReference type="EMBL" id="PKW25699.1"/>
    </source>
</evidence>
<gene>
    <name evidence="2" type="ORF">ATL31_0497</name>
</gene>
<evidence type="ECO:0008006" key="4">
    <source>
        <dbReference type="Google" id="ProtNLM"/>
    </source>
</evidence>
<protein>
    <recommendedName>
        <fullName evidence="4">Integral membrane protein</fullName>
    </recommendedName>
</protein>
<sequence>MIEPLTYAVVGLSGILCVLAVVYAARDRLIDDLLLAITGLVELGLVVLLVGGLVGLDHITDGAERATFVAYLVSLPVILVGTAFLAIKEKSRWAMGSIAVGAFAVAVMSARLLQIWNFYG</sequence>
<dbReference type="AlphaFoldDB" id="A0A2N3YFU8"/>
<evidence type="ECO:0000313" key="3">
    <source>
        <dbReference type="Proteomes" id="UP000233781"/>
    </source>
</evidence>
<proteinExistence type="predicted"/>
<dbReference type="Proteomes" id="UP000233781">
    <property type="component" value="Unassembled WGS sequence"/>
</dbReference>
<keyword evidence="1" id="KW-1133">Transmembrane helix</keyword>
<dbReference type="EMBL" id="PJNE01000001">
    <property type="protein sequence ID" value="PKW25699.1"/>
    <property type="molecule type" value="Genomic_DNA"/>
</dbReference>
<keyword evidence="3" id="KW-1185">Reference proteome</keyword>
<dbReference type="OrthoDB" id="3828660at2"/>
<keyword evidence="1" id="KW-0812">Transmembrane</keyword>
<feature type="transmembrane region" description="Helical" evidence="1">
    <location>
        <begin position="93"/>
        <end position="113"/>
    </location>
</feature>
<dbReference type="RefSeq" id="WP_101394382.1">
    <property type="nucleotide sequence ID" value="NZ_PJNE01000001.1"/>
</dbReference>
<feature type="transmembrane region" description="Helical" evidence="1">
    <location>
        <begin position="34"/>
        <end position="56"/>
    </location>
</feature>
<name>A0A2N3YFU8_9MICO</name>
<evidence type="ECO:0000256" key="1">
    <source>
        <dbReference type="SAM" id="Phobius"/>
    </source>
</evidence>
<comment type="caution">
    <text evidence="2">The sequence shown here is derived from an EMBL/GenBank/DDBJ whole genome shotgun (WGS) entry which is preliminary data.</text>
</comment>
<feature type="transmembrane region" description="Helical" evidence="1">
    <location>
        <begin position="68"/>
        <end position="87"/>
    </location>
</feature>
<reference evidence="2 3" key="1">
    <citation type="submission" date="2017-12" db="EMBL/GenBank/DDBJ databases">
        <title>Sequencing the genomes of 1000 Actinobacteria strains.</title>
        <authorList>
            <person name="Klenk H.-P."/>
        </authorList>
    </citation>
    <scope>NUCLEOTIDE SEQUENCE [LARGE SCALE GENOMIC DNA]</scope>
    <source>
        <strain evidence="2 3">DSM 12806</strain>
    </source>
</reference>
<accession>A0A2N3YFU8</accession>